<comment type="catalytic activity">
    <reaction evidence="1">
        <text>Hydrolysis of terminal, non-reducing beta-D-glucosyl residues with release of beta-D-glucose.</text>
        <dbReference type="EC" id="3.2.1.21"/>
    </reaction>
</comment>
<dbReference type="PANTHER" id="PTHR30620:SF16">
    <property type="entry name" value="LYSOSOMAL BETA GLUCOSIDASE"/>
    <property type="match status" value="1"/>
</dbReference>
<dbReference type="PANTHER" id="PTHR30620">
    <property type="entry name" value="PERIPLASMIC BETA-GLUCOSIDASE-RELATED"/>
    <property type="match status" value="1"/>
</dbReference>
<evidence type="ECO:0000256" key="5">
    <source>
        <dbReference type="ARBA" id="ARBA00022801"/>
    </source>
</evidence>
<dbReference type="Proteomes" id="UP000709295">
    <property type="component" value="Unassembled WGS sequence"/>
</dbReference>
<dbReference type="InterPro" id="IPR002772">
    <property type="entry name" value="Glyco_hydro_3_C"/>
</dbReference>
<dbReference type="FunFam" id="3.40.50.1700:FF:000006">
    <property type="entry name" value="Lysosomal beta glucosidase"/>
    <property type="match status" value="2"/>
</dbReference>
<dbReference type="GO" id="GO:0008422">
    <property type="term" value="F:beta-glucosidase activity"/>
    <property type="evidence" value="ECO:0007669"/>
    <property type="project" value="UniProtKB-EC"/>
</dbReference>
<dbReference type="EMBL" id="JAENGY010000036">
    <property type="protein sequence ID" value="KAG6976251.1"/>
    <property type="molecule type" value="Genomic_DNA"/>
</dbReference>
<dbReference type="Pfam" id="PF14310">
    <property type="entry name" value="Fn3-like"/>
    <property type="match status" value="1"/>
</dbReference>
<evidence type="ECO:0000313" key="10">
    <source>
        <dbReference type="EMBL" id="KAG6976251.1"/>
    </source>
</evidence>
<evidence type="ECO:0000256" key="4">
    <source>
        <dbReference type="ARBA" id="ARBA00022729"/>
    </source>
</evidence>
<proteinExistence type="inferred from homology"/>
<keyword evidence="11" id="KW-1185">Reference proteome</keyword>
<accession>A0A8J5JGP6</accession>
<dbReference type="Pfam" id="PF01915">
    <property type="entry name" value="Glyco_hydro_3_C"/>
    <property type="match status" value="2"/>
</dbReference>
<evidence type="ECO:0000259" key="9">
    <source>
        <dbReference type="SMART" id="SM01217"/>
    </source>
</evidence>
<evidence type="ECO:0000256" key="1">
    <source>
        <dbReference type="ARBA" id="ARBA00000448"/>
    </source>
</evidence>
<dbReference type="SMART" id="SM01217">
    <property type="entry name" value="Fn3_like"/>
    <property type="match status" value="1"/>
</dbReference>
<dbReference type="FunFam" id="3.20.20.300:FF:000007">
    <property type="entry name" value="Lysosomal beta glucosidase"/>
    <property type="match status" value="2"/>
</dbReference>
<feature type="coiled-coil region" evidence="7">
    <location>
        <begin position="86"/>
        <end position="113"/>
    </location>
</feature>
<name>A0A8J5JGP6_9STRA</name>
<dbReference type="FunFam" id="2.60.40.10:FF:000731">
    <property type="entry name" value="Lysosomal beta glucosidase"/>
    <property type="match status" value="1"/>
</dbReference>
<keyword evidence="4" id="KW-0732">Signal</keyword>
<feature type="domain" description="Fibronectin type III-like" evidence="9">
    <location>
        <begin position="1748"/>
        <end position="1822"/>
    </location>
</feature>
<keyword evidence="6" id="KW-0326">Glycosidase</keyword>
<dbReference type="InterPro" id="IPR001764">
    <property type="entry name" value="Glyco_hydro_3_N"/>
</dbReference>
<evidence type="ECO:0000256" key="8">
    <source>
        <dbReference type="SAM" id="MobiDB-lite"/>
    </source>
</evidence>
<evidence type="ECO:0000313" key="11">
    <source>
        <dbReference type="Proteomes" id="UP000709295"/>
    </source>
</evidence>
<comment type="similarity">
    <text evidence="2">Belongs to the glycosyl hydrolase 3 family.</text>
</comment>
<evidence type="ECO:0000256" key="3">
    <source>
        <dbReference type="ARBA" id="ARBA00012744"/>
    </source>
</evidence>
<reference evidence="10" key="1">
    <citation type="submission" date="2021-01" db="EMBL/GenBank/DDBJ databases">
        <title>Phytophthora aleatoria, a newly-described species from Pinus radiata is distinct from Phytophthora cactorum isolates based on comparative genomics.</title>
        <authorList>
            <person name="Mcdougal R."/>
            <person name="Panda P."/>
            <person name="Williams N."/>
            <person name="Studholme D.J."/>
        </authorList>
    </citation>
    <scope>NUCLEOTIDE SEQUENCE</scope>
    <source>
        <strain evidence="10">NZFS 4037</strain>
    </source>
</reference>
<evidence type="ECO:0000256" key="7">
    <source>
        <dbReference type="SAM" id="Coils"/>
    </source>
</evidence>
<gene>
    <name evidence="10" type="ORF">JG688_00001525</name>
</gene>
<comment type="caution">
    <text evidence="10">The sequence shown here is derived from an EMBL/GenBank/DDBJ whole genome shotgun (WGS) entry which is preliminary data.</text>
</comment>
<evidence type="ECO:0000256" key="2">
    <source>
        <dbReference type="ARBA" id="ARBA00005336"/>
    </source>
</evidence>
<evidence type="ECO:0000256" key="6">
    <source>
        <dbReference type="ARBA" id="ARBA00023295"/>
    </source>
</evidence>
<dbReference type="Pfam" id="PF00933">
    <property type="entry name" value="Glyco_hydro_3"/>
    <property type="match status" value="2"/>
</dbReference>
<organism evidence="10 11">
    <name type="scientific">Phytophthora aleatoria</name>
    <dbReference type="NCBI Taxonomy" id="2496075"/>
    <lineage>
        <taxon>Eukaryota</taxon>
        <taxon>Sar</taxon>
        <taxon>Stramenopiles</taxon>
        <taxon>Oomycota</taxon>
        <taxon>Peronosporomycetes</taxon>
        <taxon>Peronosporales</taxon>
        <taxon>Peronosporaceae</taxon>
        <taxon>Phytophthora</taxon>
    </lineage>
</organism>
<dbReference type="InterPro" id="IPR051915">
    <property type="entry name" value="Cellulose_Degrad_GH3"/>
</dbReference>
<feature type="region of interest" description="Disordered" evidence="8">
    <location>
        <begin position="1869"/>
        <end position="1891"/>
    </location>
</feature>
<keyword evidence="7" id="KW-0175">Coiled coil</keyword>
<keyword evidence="5" id="KW-0378">Hydrolase</keyword>
<dbReference type="GO" id="GO:0009251">
    <property type="term" value="P:glucan catabolic process"/>
    <property type="evidence" value="ECO:0007669"/>
    <property type="project" value="TreeGrafter"/>
</dbReference>
<sequence>MTSFQQEDDTSVFEAALSFVDEFDFDASTSASCPQLHEEVMSTPSQTVASTVPVDLPSKAEKRRLRAEKKRMLRKAGIYSDPNRARNEQTREIAFLREQMEKLQLDLQVLRKTKKNGLIELHPTTQRASLWQEQARRQRRRREQSECDNVRLRLAVERQKKVADSLGLLVKKRTRQLNNECAALINQCCIEHPTIDVSYFCGDVEDFRELFCRLDGAYRDLDAILAANCLAHRSVPIQDVQMREGVDGKYLQFFTYKDLPFGLQDTAQASWDYFKGAEKHMAYGNLYEKSAKNLGDPYTIIEEFTKEVYSNSSKADVKMHQVVRRYVEEERDIVIRVSHAAPIEVKNKMLRGLTHNIALELKDGATYNPKDVPFTALPVDARILGDDVYDSQAQAIVDGFSIAEVLGQMTQITITQVLNSDYSLNEDLVRTYAKLHVGSYLNTPWGSEIDGKWGWNATEWRAIVTRIQEITMEENGGHPMVYGLDSVHGANYVAGSVLFGQEINSGASFNPDLVYEVGRITGRDTEAAGIPWVFGPILDLSQNPLWARTYETFGEDPYLCSVMGDAVIRGLQSNNQTAACMKHFVGYSKTPTGHDRDGVTMADFDLLNYFVQPYQAGISAGALSTMENYISINGIPVVANTKILEDLVRNDLNYDGVVVTDWAEINNLKDWHRVVDTYEEAVRLSLTRTALDMSMVPYDTEFITHATEMLSSFPEYESRLRESAKRVIKMKLKLGLYETPVPGANNEFLVGNDDDKAVALDLARESIVVLKNDNNILPLANGSSVFLTGHSADNVGYQCGGWSIAWQGYSGNDMYPNGISVRQGFENLVGNNSFTYFNGLNADGTYSEADLATAVNLASQHEYTIAVIGEDTYAEKPGDIDDLDLPAGQIAYVEALAATGTKVILVLFEGRPRLLGSLPDTASAVIHGLLACELGGQALVEILYGEVNPSGRLPLTYPKDSGNVMIPYNHRVTTKCVDDIGSYVDCEMQWDFGTGLSYTTFTYSALTLSETTDGTFVVAIKPETDCDVYNTITSELCAQFTLSTGAVNFGINGTTSRRRLNNHKHRPVYYSTHTDLMWTSWIAAASLAATTTLSSIPGVVANDDAYDAKAQAIVDGFSTAQVIGQMTQVDISTVMNKDNTLNEDYVRAYAQQYVGSYLNTIWDEPLGEKYGWNATEWRAVVSRIQEITMEENGGHPMIYGLDSVHGANYVTGAVIFGQQINSGASFNPDLVYQAGRITARDTQAAGIPWIFGPILEISQNPLWSRTYETFGEDPYLASVMGDAIVRGLQSYNHTAACMKHFIGYSKTPTGHDRDNVIMDDFDLLNYFLPPFRAAIEAGAMSTMENYISINGEPVIASSRILNDLLRSDLGFDGLLVSDWAEINNLKDWHRVAETYEDAVRLSLTHTSLDMSMVPNDTSFINYTENMLVGYPQYETRLRESAKRVVKTKLKLGLYDNPVPGEEFELLVGNDEDKAVALDLARESIVLLKNNESVLPLAKEASVFLTGHSADNVGHQCGGWSIAWQGYSGNEMFPNGVSVRQGFEDLVGNNSFAYFNGLYENGTYSEADLAKAVELASQHEYSIAVIGEKQYTEKPGDIDDLALPAGQIEYVEALAATGTKVIIVLFEGRPRLLGSLPDTASAIIDGLLPCELGGQAMAEIIYGDVNPSGRLPITYPKDPANVAIPYYHRVNTQCAYDHCWMQWDFGAGLSYTEFNYSAVSLDTTTVTSADATVTATVTVTNVGTRAGKETVMLFLTQPYRTISVPEVKMLKKFKKIELQPGESQDVSFALTADDWSVYDPQIGSGFKKITEDSNYVVAIKPDTWCNVYKNITNPLCAVFTIDTGRDNFGLPPPVANITGTDAPVLEGPVSIPTTTEPPADEAGAGTVEAGNY</sequence>
<protein>
    <recommendedName>
        <fullName evidence="3">beta-glucosidase</fullName>
        <ecNumber evidence="3">3.2.1.21</ecNumber>
    </recommendedName>
</protein>
<dbReference type="InterPro" id="IPR026891">
    <property type="entry name" value="Fn3-like"/>
</dbReference>
<dbReference type="EC" id="3.2.1.21" evidence="3"/>